<dbReference type="OrthoDB" id="214902at2"/>
<feature type="domain" description="TfoX N-terminal" evidence="1">
    <location>
        <begin position="13"/>
        <end position="102"/>
    </location>
</feature>
<proteinExistence type="predicted"/>
<dbReference type="GO" id="GO:0008168">
    <property type="term" value="F:methyltransferase activity"/>
    <property type="evidence" value="ECO:0007669"/>
    <property type="project" value="UniProtKB-KW"/>
</dbReference>
<evidence type="ECO:0000313" key="2">
    <source>
        <dbReference type="EMBL" id="ORV62391.1"/>
    </source>
</evidence>
<name>A0A1X1V059_9MYCO</name>
<dbReference type="Proteomes" id="UP000194000">
    <property type="component" value="Unassembled WGS sequence"/>
</dbReference>
<reference evidence="2 3" key="1">
    <citation type="submission" date="2016-01" db="EMBL/GenBank/DDBJ databases">
        <title>The new phylogeny of the genus Mycobacterium.</title>
        <authorList>
            <person name="Tarcisio F."/>
            <person name="Conor M."/>
            <person name="Antonella G."/>
            <person name="Elisabetta G."/>
            <person name="Giulia F.S."/>
            <person name="Sara T."/>
            <person name="Anna F."/>
            <person name="Clotilde B."/>
            <person name="Roberto B."/>
            <person name="Veronica D.S."/>
            <person name="Fabio R."/>
            <person name="Monica P."/>
            <person name="Olivier J."/>
            <person name="Enrico T."/>
            <person name="Nicola S."/>
        </authorList>
    </citation>
    <scope>NUCLEOTIDE SEQUENCE [LARGE SCALE GENOMIC DNA]</scope>
    <source>
        <strain evidence="2 3">DSM 45731</strain>
    </source>
</reference>
<gene>
    <name evidence="2" type="ORF">AWC06_10475</name>
</gene>
<dbReference type="Pfam" id="PF04993">
    <property type="entry name" value="TfoX_N"/>
    <property type="match status" value="1"/>
</dbReference>
<protein>
    <submittedName>
        <fullName evidence="2">RNA methyltransferase</fullName>
    </submittedName>
</protein>
<dbReference type="InterPro" id="IPR007076">
    <property type="entry name" value="TfoX_N"/>
</dbReference>
<accession>A0A1X1V059</accession>
<dbReference type="RefSeq" id="WP_085195456.1">
    <property type="nucleotide sequence ID" value="NZ_JACKVI010000012.1"/>
</dbReference>
<evidence type="ECO:0000259" key="1">
    <source>
        <dbReference type="Pfam" id="PF04993"/>
    </source>
</evidence>
<dbReference type="Gene3D" id="3.30.1460.30">
    <property type="entry name" value="YgaC/TfoX-N like chaperone"/>
    <property type="match status" value="1"/>
</dbReference>
<keyword evidence="3" id="KW-1185">Reference proteome</keyword>
<organism evidence="2 3">
    <name type="scientific">Mycobacterium fragae</name>
    <dbReference type="NCBI Taxonomy" id="1260918"/>
    <lineage>
        <taxon>Bacteria</taxon>
        <taxon>Bacillati</taxon>
        <taxon>Actinomycetota</taxon>
        <taxon>Actinomycetes</taxon>
        <taxon>Mycobacteriales</taxon>
        <taxon>Mycobacteriaceae</taxon>
        <taxon>Mycobacterium</taxon>
    </lineage>
</organism>
<evidence type="ECO:0000313" key="3">
    <source>
        <dbReference type="Proteomes" id="UP000194000"/>
    </source>
</evidence>
<comment type="caution">
    <text evidence="2">The sequence shown here is derived from an EMBL/GenBank/DDBJ whole genome shotgun (WGS) entry which is preliminary data.</text>
</comment>
<dbReference type="STRING" id="1260918.AWC06_10475"/>
<dbReference type="GO" id="GO:0032259">
    <property type="term" value="P:methylation"/>
    <property type="evidence" value="ECO:0007669"/>
    <property type="project" value="UniProtKB-KW"/>
</dbReference>
<dbReference type="EMBL" id="LQOW01000010">
    <property type="protein sequence ID" value="ORV62391.1"/>
    <property type="molecule type" value="Genomic_DNA"/>
</dbReference>
<sequence length="110" mass="12055">MAYDRELAERIREALSGVRGVEEKPMFGGLAFLINGNMSVAASGQGGLLVRVSPQDSDKLLDRAHVSPMVMRGREARGWLRVDADGVKTKRQLQTWVTRGADYASSLPPK</sequence>
<keyword evidence="2" id="KW-0808">Transferase</keyword>
<dbReference type="SUPFAM" id="SSF159894">
    <property type="entry name" value="YgaC/TfoX-N like"/>
    <property type="match status" value="1"/>
</dbReference>
<keyword evidence="2" id="KW-0489">Methyltransferase</keyword>
<dbReference type="AlphaFoldDB" id="A0A1X1V059"/>